<feature type="transmembrane region" description="Helical" evidence="1">
    <location>
        <begin position="28"/>
        <end position="49"/>
    </location>
</feature>
<dbReference type="InterPro" id="IPR058982">
    <property type="entry name" value="Beta-barrel_AprE"/>
</dbReference>
<keyword evidence="1" id="KW-0812">Transmembrane</keyword>
<dbReference type="InterPro" id="IPR050739">
    <property type="entry name" value="MFP"/>
</dbReference>
<dbReference type="PANTHER" id="PTHR30386">
    <property type="entry name" value="MEMBRANE FUSION SUBUNIT OF EMRAB-TOLC MULTIDRUG EFFLUX PUMP"/>
    <property type="match status" value="1"/>
</dbReference>
<accession>A0A514EAM0</accession>
<protein>
    <submittedName>
        <fullName evidence="3">HlyD family efflux transporter periplasmic adaptor subunit</fullName>
    </submittedName>
</protein>
<dbReference type="EMBL" id="CP038228">
    <property type="protein sequence ID" value="QDI03088.1"/>
    <property type="molecule type" value="Genomic_DNA"/>
</dbReference>
<gene>
    <name evidence="3" type="ORF">E4A48_04715</name>
</gene>
<feature type="domain" description="AprE-like beta-barrel" evidence="2">
    <location>
        <begin position="298"/>
        <end position="395"/>
    </location>
</feature>
<organism evidence="3 4">
    <name type="scientific">Xanthomonas cerealis pv. cerealis</name>
    <dbReference type="NCBI Taxonomy" id="152263"/>
    <lineage>
        <taxon>Bacteria</taxon>
        <taxon>Pseudomonadati</taxon>
        <taxon>Pseudomonadota</taxon>
        <taxon>Gammaproteobacteria</taxon>
        <taxon>Lysobacterales</taxon>
        <taxon>Lysobacteraceae</taxon>
        <taxon>Xanthomonas</taxon>
        <taxon>Xanthomonas translucens group</taxon>
        <taxon>Xanthomonas cerealis</taxon>
    </lineage>
</organism>
<dbReference type="InterPro" id="IPR011053">
    <property type="entry name" value="Single_hybrid_motif"/>
</dbReference>
<evidence type="ECO:0000256" key="1">
    <source>
        <dbReference type="SAM" id="Phobius"/>
    </source>
</evidence>
<keyword evidence="1" id="KW-1133">Transmembrane helix</keyword>
<evidence type="ECO:0000313" key="3">
    <source>
        <dbReference type="EMBL" id="QDI03088.1"/>
    </source>
</evidence>
<dbReference type="Proteomes" id="UP000319349">
    <property type="component" value="Chromosome"/>
</dbReference>
<evidence type="ECO:0000259" key="2">
    <source>
        <dbReference type="Pfam" id="PF26002"/>
    </source>
</evidence>
<dbReference type="Gene3D" id="2.40.50.100">
    <property type="match status" value="1"/>
</dbReference>
<name>A0A514EAM0_9XANT</name>
<sequence length="427" mass="47222">MASLYRQEVYEHRQSQSVGSIILRPPRIGWVSLLLSGCFVLAATLFLVFGHYVRHETVSGYLVPDGGITAVPAPVPGVVVRVLVHEGERVSAGEPLAEIVKPRASVRWGDTSLEIEKQLLSKRMRIQEEVGEQRHLRALQEQDSNLHASSLVAQKAQISAQLEIQQQRLRDATEIYRMWQQADSGVISKMQLAQQHDAVLQVNAQIAELSRQRLLIERSMAEVRSTQQQRFPEANSSQIALEKQLADVDQEIYENSESRDAVIKAPTDAIVGPIYANAGQSLEAGQPLLSLYPPAAPLLAELWVPPKSGGFVRAGQQVLLRYKSFPYERFGQYAGVVRSVSSTPIDPANIRTVGAELPKAAAYRVLVALEHPYVSASTTSRLPLKPGLDVDAAIQFDRQTLAEWLFEPIYGAVRRWGETGHGASKDD</sequence>
<keyword evidence="4" id="KW-1185">Reference proteome</keyword>
<reference evidence="3 4" key="1">
    <citation type="submission" date="2019-03" db="EMBL/GenBank/DDBJ databases">
        <title>Tal1 in Xanthomonas translucens pv. cerealis Contributes to Virulence in Bacterial Leaf Streak of Wheat.</title>
        <authorList>
            <person name="Shah S.M.A."/>
            <person name="Haq F."/>
            <person name="Ma W."/>
            <person name="Xu X."/>
            <person name="Wang S."/>
            <person name="Xu Z."/>
            <person name="Zou L."/>
            <person name="Zhu B."/>
            <person name="Chen G."/>
        </authorList>
    </citation>
    <scope>NUCLEOTIDE SEQUENCE [LARGE SCALE GENOMIC DNA]</scope>
    <source>
        <strain evidence="3 4">01</strain>
    </source>
</reference>
<keyword evidence="1" id="KW-0472">Membrane</keyword>
<dbReference type="Pfam" id="PF26002">
    <property type="entry name" value="Beta-barrel_AprE"/>
    <property type="match status" value="1"/>
</dbReference>
<dbReference type="PRINTS" id="PR01490">
    <property type="entry name" value="RTXTOXIND"/>
</dbReference>
<evidence type="ECO:0000313" key="4">
    <source>
        <dbReference type="Proteomes" id="UP000319349"/>
    </source>
</evidence>
<dbReference type="AlphaFoldDB" id="A0A514EAM0"/>
<dbReference type="SUPFAM" id="SSF51230">
    <property type="entry name" value="Single hybrid motif"/>
    <property type="match status" value="1"/>
</dbReference>
<dbReference type="PANTHER" id="PTHR30386:SF28">
    <property type="entry name" value="EXPORTED PROTEIN"/>
    <property type="match status" value="1"/>
</dbReference>
<proteinExistence type="predicted"/>